<keyword evidence="3" id="KW-1003">Cell membrane</keyword>
<organism evidence="9 10">
    <name type="scientific">candidate division MSBL1 archaeon SCGC-AAA259E19</name>
    <dbReference type="NCBI Taxonomy" id="1698264"/>
    <lineage>
        <taxon>Archaea</taxon>
        <taxon>Methanobacteriati</taxon>
        <taxon>Methanobacteriota</taxon>
        <taxon>candidate division MSBL1</taxon>
    </lineage>
</organism>
<dbReference type="GO" id="GO:0005886">
    <property type="term" value="C:plasma membrane"/>
    <property type="evidence" value="ECO:0007669"/>
    <property type="project" value="UniProtKB-SubCell"/>
</dbReference>
<name>A0A133UM36_9EURY</name>
<dbReference type="AlphaFoldDB" id="A0A133UM36"/>
<evidence type="ECO:0000256" key="6">
    <source>
        <dbReference type="ARBA" id="ARBA00023136"/>
    </source>
</evidence>
<keyword evidence="6 7" id="KW-0472">Membrane</keyword>
<dbReference type="PANTHER" id="PTHR43386:SF1">
    <property type="entry name" value="D,D-DIPEPTIDE TRANSPORT SYSTEM PERMEASE PROTEIN DDPC-RELATED"/>
    <property type="match status" value="1"/>
</dbReference>
<reference evidence="9 10" key="1">
    <citation type="journal article" date="2016" name="Sci. Rep.">
        <title>Metabolic traits of an uncultured archaeal lineage -MSBL1- from brine pools of the Red Sea.</title>
        <authorList>
            <person name="Mwirichia R."/>
            <person name="Alam I."/>
            <person name="Rashid M."/>
            <person name="Vinu M."/>
            <person name="Ba-Alawi W."/>
            <person name="Anthony Kamau A."/>
            <person name="Kamanda Ngugi D."/>
            <person name="Goker M."/>
            <person name="Klenk H.P."/>
            <person name="Bajic V."/>
            <person name="Stingl U."/>
        </authorList>
    </citation>
    <scope>NUCLEOTIDE SEQUENCE [LARGE SCALE GENOMIC DNA]</scope>
    <source>
        <strain evidence="9">SCGC-AAA259E19</strain>
    </source>
</reference>
<protein>
    <recommendedName>
        <fullName evidence="8">ABC transmembrane type-1 domain-containing protein</fullName>
    </recommendedName>
</protein>
<evidence type="ECO:0000256" key="2">
    <source>
        <dbReference type="ARBA" id="ARBA00022448"/>
    </source>
</evidence>
<comment type="caution">
    <text evidence="9">The sequence shown here is derived from an EMBL/GenBank/DDBJ whole genome shotgun (WGS) entry which is preliminary data.</text>
</comment>
<dbReference type="InterPro" id="IPR035906">
    <property type="entry name" value="MetI-like_sf"/>
</dbReference>
<dbReference type="EMBL" id="LHXO01000019">
    <property type="protein sequence ID" value="KXA95292.1"/>
    <property type="molecule type" value="Genomic_DNA"/>
</dbReference>
<evidence type="ECO:0000256" key="3">
    <source>
        <dbReference type="ARBA" id="ARBA00022475"/>
    </source>
</evidence>
<comment type="subcellular location">
    <subcellularLocation>
        <location evidence="1 7">Cell membrane</location>
        <topology evidence="1 7">Multi-pass membrane protein</topology>
    </subcellularLocation>
</comment>
<dbReference type="InterPro" id="IPR000515">
    <property type="entry name" value="MetI-like"/>
</dbReference>
<feature type="transmembrane region" description="Helical" evidence="7">
    <location>
        <begin position="110"/>
        <end position="130"/>
    </location>
</feature>
<keyword evidence="10" id="KW-1185">Reference proteome</keyword>
<evidence type="ECO:0000256" key="7">
    <source>
        <dbReference type="RuleBase" id="RU363032"/>
    </source>
</evidence>
<evidence type="ECO:0000259" key="8">
    <source>
        <dbReference type="PROSITE" id="PS50928"/>
    </source>
</evidence>
<comment type="similarity">
    <text evidence="7">Belongs to the binding-protein-dependent transport system permease family.</text>
</comment>
<dbReference type="Pfam" id="PF00528">
    <property type="entry name" value="BPD_transp_1"/>
    <property type="match status" value="1"/>
</dbReference>
<keyword evidence="4 7" id="KW-0812">Transmembrane</keyword>
<keyword evidence="5 7" id="KW-1133">Transmembrane helix</keyword>
<proteinExistence type="inferred from homology"/>
<dbReference type="SUPFAM" id="SSF161098">
    <property type="entry name" value="MetI-like"/>
    <property type="match status" value="1"/>
</dbReference>
<evidence type="ECO:0000256" key="1">
    <source>
        <dbReference type="ARBA" id="ARBA00004651"/>
    </source>
</evidence>
<dbReference type="Proteomes" id="UP000070284">
    <property type="component" value="Unassembled WGS sequence"/>
</dbReference>
<evidence type="ECO:0000256" key="4">
    <source>
        <dbReference type="ARBA" id="ARBA00022692"/>
    </source>
</evidence>
<feature type="transmembrane region" description="Helical" evidence="7">
    <location>
        <begin position="12"/>
        <end position="30"/>
    </location>
</feature>
<evidence type="ECO:0000313" key="10">
    <source>
        <dbReference type="Proteomes" id="UP000070284"/>
    </source>
</evidence>
<accession>A0A133UM36</accession>
<feature type="domain" description="ABC transmembrane type-1" evidence="8">
    <location>
        <begin position="72"/>
        <end position="265"/>
    </location>
</feature>
<evidence type="ECO:0000256" key="5">
    <source>
        <dbReference type="ARBA" id="ARBA00022989"/>
    </source>
</evidence>
<dbReference type="CDD" id="cd06261">
    <property type="entry name" value="TM_PBP2"/>
    <property type="match status" value="1"/>
</dbReference>
<dbReference type="PROSITE" id="PS50928">
    <property type="entry name" value="ABC_TM1"/>
    <property type="match status" value="1"/>
</dbReference>
<dbReference type="GO" id="GO:0071916">
    <property type="term" value="F:dipeptide transmembrane transporter activity"/>
    <property type="evidence" value="ECO:0007669"/>
    <property type="project" value="TreeGrafter"/>
</dbReference>
<keyword evidence="2 7" id="KW-0813">Transport</keyword>
<feature type="transmembrane region" description="Helical" evidence="7">
    <location>
        <begin position="243"/>
        <end position="264"/>
    </location>
</feature>
<dbReference type="PANTHER" id="PTHR43386">
    <property type="entry name" value="OLIGOPEPTIDE TRANSPORT SYSTEM PERMEASE PROTEIN APPC"/>
    <property type="match status" value="1"/>
</dbReference>
<dbReference type="Gene3D" id="1.10.3720.10">
    <property type="entry name" value="MetI-like"/>
    <property type="match status" value="1"/>
</dbReference>
<gene>
    <name evidence="9" type="ORF">AKJ65_02075</name>
</gene>
<sequence length="279" mass="30344">MEIREGIEINRRTLMLLSVLITIIVVFGFIGPKISKNPAKIYGARYGAPSWEHPLGLDFIGRDLFARFCAGFLGSLKIGAICGLIGALLSVVIGGFSAYRGGIMDKGANLTMNVILSFPIILILFAVASFLQTRTILGMGVLMGLFIWPGQGRAIRGQVLSLKERKFVDLSRMTGLGSVKILFAEVIPNILHYIGIVFVISMQAGIIIEANLSFLGIGPTNTITLGRMLYLARVNGAVSMWGAWWAFLPAGIMIGIFCTVLIFLQESMEEIFNPRAAGR</sequence>
<dbReference type="InterPro" id="IPR050366">
    <property type="entry name" value="BP-dependent_transpt_permease"/>
</dbReference>
<feature type="transmembrane region" description="Helical" evidence="7">
    <location>
        <begin position="78"/>
        <end position="98"/>
    </location>
</feature>
<evidence type="ECO:0000313" key="9">
    <source>
        <dbReference type="EMBL" id="KXA95292.1"/>
    </source>
</evidence>